<accession>A0A158P739</accession>
<keyword evidence="3" id="KW-1185">Reference proteome</keyword>
<feature type="compositionally biased region" description="Basic and acidic residues" evidence="1">
    <location>
        <begin position="276"/>
        <end position="291"/>
    </location>
</feature>
<name>A0A158P739_ANGCA</name>
<reference evidence="4" key="2">
    <citation type="submission" date="2016-04" db="UniProtKB">
        <authorList>
            <consortium name="WormBaseParasite"/>
        </authorList>
    </citation>
    <scope>IDENTIFICATION</scope>
</reference>
<sequence length="329" mass="35588">MRTLGHLKLSTHERGPMNFPWGLNPSYGEWSCAGGKADPRVNGYDCGGGKADPQLTSYLECPPRQIGPRDDGDGDQQGAGTAADEAVHRSTPRGGRLFSDKLYVKGDDCISAEIEVQRFGTVVAAGGSGSKHLVECSNRIWLIYLKMFASSDITQKGYEKKRSLIFAKYCKGYSAGPGQSKCSPGTRARRQHHRRLTRDESRFHSEIRAEAVQQALAEYSHGNKVLPGVVQPVKRATEARHLIRASGPSSNGAVSFSAPPDVTGGAAVEAMLRRVQEQHEPKPQIHRETEASPKMTSSSPDVDAGRVPVKPVRGVDQSSIGGDVEQVND</sequence>
<dbReference type="STRING" id="6313.A0A158P739"/>
<evidence type="ECO:0000313" key="4">
    <source>
        <dbReference type="WBParaSite" id="ACAC_0000192801-mRNA-1"/>
    </source>
</evidence>
<organism evidence="3 4">
    <name type="scientific">Angiostrongylus cantonensis</name>
    <name type="common">Rat lungworm</name>
    <dbReference type="NCBI Taxonomy" id="6313"/>
    <lineage>
        <taxon>Eukaryota</taxon>
        <taxon>Metazoa</taxon>
        <taxon>Ecdysozoa</taxon>
        <taxon>Nematoda</taxon>
        <taxon>Chromadorea</taxon>
        <taxon>Rhabditida</taxon>
        <taxon>Rhabditina</taxon>
        <taxon>Rhabditomorpha</taxon>
        <taxon>Strongyloidea</taxon>
        <taxon>Metastrongylidae</taxon>
        <taxon>Angiostrongylus</taxon>
    </lineage>
</organism>
<reference evidence="3" key="1">
    <citation type="submission" date="2012-09" db="EMBL/GenBank/DDBJ databases">
        <authorList>
            <person name="Martin A.A."/>
        </authorList>
    </citation>
    <scope>NUCLEOTIDE SEQUENCE</scope>
</reference>
<dbReference type="Proteomes" id="UP000035642">
    <property type="component" value="Unassembled WGS sequence"/>
</dbReference>
<evidence type="ECO:0000313" key="3">
    <source>
        <dbReference type="Proteomes" id="UP000035642"/>
    </source>
</evidence>
<feature type="compositionally biased region" description="Basic residues" evidence="1">
    <location>
        <begin position="187"/>
        <end position="196"/>
    </location>
</feature>
<feature type="region of interest" description="Disordered" evidence="1">
    <location>
        <begin position="180"/>
        <end position="201"/>
    </location>
</feature>
<feature type="region of interest" description="Disordered" evidence="1">
    <location>
        <begin position="276"/>
        <end position="329"/>
    </location>
</feature>
<feature type="region of interest" description="Disordered" evidence="1">
    <location>
        <begin position="62"/>
        <end position="91"/>
    </location>
</feature>
<dbReference type="AlphaFoldDB" id="A0A158P739"/>
<dbReference type="InterPro" id="IPR010506">
    <property type="entry name" value="DMAP1-bd"/>
</dbReference>
<dbReference type="WBParaSite" id="ACAC_0000192801-mRNA-1">
    <property type="protein sequence ID" value="ACAC_0000192801-mRNA-1"/>
    <property type="gene ID" value="ACAC_0000192801"/>
</dbReference>
<evidence type="ECO:0000256" key="1">
    <source>
        <dbReference type="SAM" id="MobiDB-lite"/>
    </source>
</evidence>
<evidence type="ECO:0000259" key="2">
    <source>
        <dbReference type="Pfam" id="PF06464"/>
    </source>
</evidence>
<protein>
    <submittedName>
        <fullName evidence="4">DMAP-interaction domain-containing protein</fullName>
    </submittedName>
</protein>
<proteinExistence type="predicted"/>
<dbReference type="Pfam" id="PF06464">
    <property type="entry name" value="DMAP_binding"/>
    <property type="match status" value="1"/>
</dbReference>
<feature type="domain" description="DMAP1-binding" evidence="2">
    <location>
        <begin position="150"/>
        <end position="220"/>
    </location>
</feature>